<sequence>MTTPVTSFSVSAWETRSRSFRKIYFLGKVVGAFFLSKDWKKAWPLLLLCLGIQFGGVYLFAIETGINKALFDALQYKNIAVIPRYAIEFVAVGSLVYSLTYFGVYLENVLGMLWRNKISVLVTEAWLSNDRFYFIERAERVENADQRIAEDVRLVISGVFGIFMGSLRSLYSIAIFTALLVRRSAPVTFHLFGHEITTRYDIVLAAYVTSILATGIIFRIGRKLTRLNMRQQHYEGDLRFILVSVRKHAEQIAFMARSRIEHLRIVTALSAVMHNYFAQQRMSVVISFVMQIVSHFQRVLPLVLTIPRYMAGRMTYGDIMQTQSAFQTLSSSLTWLMQMYPMYSETNASFDRLFVLFDAIQMPEETGIALSHTASDDVSVSGLVLSLPGKSAPLLKIGHWEIAPGDKWVITGASGSGKSTLLRALAGLWQIGEGAITLPQDARITFLPQLPYLPHGTLLELMLQTQPPSKEARELCADLLCQFRLSWLVAQLDIGGDWNQRLSPGEQQRFALARAFVSPPDILILDEATSGLDQNTADALYANLLARPDLTLISVAHTPNIVRLHDRRLHIANGTATLSETAPTSPVSLLSSNRKL</sequence>
<keyword evidence="12" id="KW-1185">Reference proteome</keyword>
<dbReference type="InterPro" id="IPR017871">
    <property type="entry name" value="ABC_transporter-like_CS"/>
</dbReference>
<gene>
    <name evidence="11" type="ORF">GCM10007867_00170</name>
</gene>
<dbReference type="Pfam" id="PF00005">
    <property type="entry name" value="ABC_tran"/>
    <property type="match status" value="1"/>
</dbReference>
<dbReference type="Proteomes" id="UP001156614">
    <property type="component" value="Unassembled WGS sequence"/>
</dbReference>
<evidence type="ECO:0000256" key="2">
    <source>
        <dbReference type="ARBA" id="ARBA00022448"/>
    </source>
</evidence>
<dbReference type="SUPFAM" id="SSF90123">
    <property type="entry name" value="ABC transporter transmembrane region"/>
    <property type="match status" value="1"/>
</dbReference>
<evidence type="ECO:0000256" key="1">
    <source>
        <dbReference type="ARBA" id="ARBA00004651"/>
    </source>
</evidence>
<dbReference type="GO" id="GO:0016887">
    <property type="term" value="F:ATP hydrolysis activity"/>
    <property type="evidence" value="ECO:0007669"/>
    <property type="project" value="InterPro"/>
</dbReference>
<evidence type="ECO:0000313" key="12">
    <source>
        <dbReference type="Proteomes" id="UP001156614"/>
    </source>
</evidence>
<comment type="subcellular location">
    <subcellularLocation>
        <location evidence="1">Cell membrane</location>
        <topology evidence="1">Multi-pass membrane protein</topology>
    </subcellularLocation>
</comment>
<evidence type="ECO:0000256" key="6">
    <source>
        <dbReference type="ARBA" id="ARBA00022989"/>
    </source>
</evidence>
<evidence type="ECO:0000256" key="8">
    <source>
        <dbReference type="SAM" id="Phobius"/>
    </source>
</evidence>
<keyword evidence="7 8" id="KW-0472">Membrane</keyword>
<evidence type="ECO:0000259" key="10">
    <source>
        <dbReference type="PROSITE" id="PS50929"/>
    </source>
</evidence>
<keyword evidence="3 8" id="KW-0812">Transmembrane</keyword>
<feature type="transmembrane region" description="Helical" evidence="8">
    <location>
        <begin position="154"/>
        <end position="182"/>
    </location>
</feature>
<dbReference type="Gene3D" id="1.20.1560.10">
    <property type="entry name" value="ABC transporter type 1, transmembrane domain"/>
    <property type="match status" value="1"/>
</dbReference>
<dbReference type="EMBL" id="BSNU01000001">
    <property type="protein sequence ID" value="GLQ61172.1"/>
    <property type="molecule type" value="Genomic_DNA"/>
</dbReference>
<dbReference type="PROSITE" id="PS00211">
    <property type="entry name" value="ABC_TRANSPORTER_1"/>
    <property type="match status" value="1"/>
</dbReference>
<proteinExistence type="predicted"/>
<dbReference type="InterPro" id="IPR036640">
    <property type="entry name" value="ABC1_TM_sf"/>
</dbReference>
<dbReference type="InterPro" id="IPR003439">
    <property type="entry name" value="ABC_transporter-like_ATP-bd"/>
</dbReference>
<dbReference type="PROSITE" id="PS50893">
    <property type="entry name" value="ABC_TRANSPORTER_2"/>
    <property type="match status" value="1"/>
</dbReference>
<dbReference type="Gene3D" id="3.40.50.300">
    <property type="entry name" value="P-loop containing nucleotide triphosphate hydrolases"/>
    <property type="match status" value="1"/>
</dbReference>
<dbReference type="InterPro" id="IPR003593">
    <property type="entry name" value="AAA+_ATPase"/>
</dbReference>
<feature type="domain" description="ABC transporter" evidence="9">
    <location>
        <begin position="378"/>
        <end position="591"/>
    </location>
</feature>
<dbReference type="SMART" id="SM00382">
    <property type="entry name" value="AAA"/>
    <property type="match status" value="1"/>
</dbReference>
<dbReference type="AlphaFoldDB" id="A0AAV5NB42"/>
<dbReference type="SUPFAM" id="SSF52540">
    <property type="entry name" value="P-loop containing nucleoside triphosphate hydrolases"/>
    <property type="match status" value="1"/>
</dbReference>
<evidence type="ECO:0000256" key="7">
    <source>
        <dbReference type="ARBA" id="ARBA00023136"/>
    </source>
</evidence>
<keyword evidence="4" id="KW-0547">Nucleotide-binding</keyword>
<dbReference type="GO" id="GO:0005886">
    <property type="term" value="C:plasma membrane"/>
    <property type="evidence" value="ECO:0007669"/>
    <property type="project" value="UniProtKB-SubCell"/>
</dbReference>
<dbReference type="PROSITE" id="PS50929">
    <property type="entry name" value="ABC_TM1F"/>
    <property type="match status" value="1"/>
</dbReference>
<comment type="caution">
    <text evidence="11">The sequence shown here is derived from an EMBL/GenBank/DDBJ whole genome shotgun (WGS) entry which is preliminary data.</text>
</comment>
<evidence type="ECO:0000259" key="9">
    <source>
        <dbReference type="PROSITE" id="PS50893"/>
    </source>
</evidence>
<keyword evidence="5" id="KW-0067">ATP-binding</keyword>
<feature type="transmembrane region" description="Helical" evidence="8">
    <location>
        <begin position="82"/>
        <end position="106"/>
    </location>
</feature>
<keyword evidence="6 8" id="KW-1133">Transmembrane helix</keyword>
<reference evidence="12" key="1">
    <citation type="journal article" date="2019" name="Int. J. Syst. Evol. Microbiol.">
        <title>The Global Catalogue of Microorganisms (GCM) 10K type strain sequencing project: providing services to taxonomists for standard genome sequencing and annotation.</title>
        <authorList>
            <consortium name="The Broad Institute Genomics Platform"/>
            <consortium name="The Broad Institute Genome Sequencing Center for Infectious Disease"/>
            <person name="Wu L."/>
            <person name="Ma J."/>
        </authorList>
    </citation>
    <scope>NUCLEOTIDE SEQUENCE [LARGE SCALE GENOMIC DNA]</scope>
    <source>
        <strain evidence="12">NBRC 3267</strain>
    </source>
</reference>
<protein>
    <submittedName>
        <fullName evidence="11">ABC transporter</fullName>
    </submittedName>
</protein>
<name>A0AAV5NB42_9PROT</name>
<evidence type="ECO:0000256" key="3">
    <source>
        <dbReference type="ARBA" id="ARBA00022692"/>
    </source>
</evidence>
<accession>A0AAV5NB42</accession>
<dbReference type="InterPro" id="IPR011527">
    <property type="entry name" value="ABC1_TM_dom"/>
</dbReference>
<evidence type="ECO:0000313" key="11">
    <source>
        <dbReference type="EMBL" id="GLQ61172.1"/>
    </source>
</evidence>
<dbReference type="PANTHER" id="PTHR11384:SF59">
    <property type="entry name" value="LYSOSOMAL COBALAMIN TRANSPORTER ABCD4"/>
    <property type="match status" value="1"/>
</dbReference>
<evidence type="ECO:0000256" key="5">
    <source>
        <dbReference type="ARBA" id="ARBA00022840"/>
    </source>
</evidence>
<dbReference type="GO" id="GO:0005524">
    <property type="term" value="F:ATP binding"/>
    <property type="evidence" value="ECO:0007669"/>
    <property type="project" value="UniProtKB-KW"/>
</dbReference>
<organism evidence="11 12">
    <name type="scientific">Gluconobacter cerinus</name>
    <dbReference type="NCBI Taxonomy" id="38307"/>
    <lineage>
        <taxon>Bacteria</taxon>
        <taxon>Pseudomonadati</taxon>
        <taxon>Pseudomonadota</taxon>
        <taxon>Alphaproteobacteria</taxon>
        <taxon>Acetobacterales</taxon>
        <taxon>Acetobacteraceae</taxon>
        <taxon>Gluconobacter</taxon>
    </lineage>
</organism>
<dbReference type="InterPro" id="IPR050835">
    <property type="entry name" value="ABC_transporter_sub-D"/>
</dbReference>
<feature type="transmembrane region" description="Helical" evidence="8">
    <location>
        <begin position="202"/>
        <end position="221"/>
    </location>
</feature>
<keyword evidence="2" id="KW-0813">Transport</keyword>
<feature type="domain" description="ABC transmembrane type-1" evidence="10">
    <location>
        <begin position="24"/>
        <end position="345"/>
    </location>
</feature>
<dbReference type="Pfam" id="PF06472">
    <property type="entry name" value="ABC_membrane_2"/>
    <property type="match status" value="1"/>
</dbReference>
<dbReference type="GO" id="GO:0140359">
    <property type="term" value="F:ABC-type transporter activity"/>
    <property type="evidence" value="ECO:0007669"/>
    <property type="project" value="InterPro"/>
</dbReference>
<dbReference type="PANTHER" id="PTHR11384">
    <property type="entry name" value="ATP-BINDING CASSETTE, SUB-FAMILY D MEMBER"/>
    <property type="match status" value="1"/>
</dbReference>
<evidence type="ECO:0000256" key="4">
    <source>
        <dbReference type="ARBA" id="ARBA00022741"/>
    </source>
</evidence>
<feature type="transmembrane region" description="Helical" evidence="8">
    <location>
        <begin position="43"/>
        <end position="62"/>
    </location>
</feature>
<dbReference type="InterPro" id="IPR027417">
    <property type="entry name" value="P-loop_NTPase"/>
</dbReference>